<comment type="subcellular location">
    <subcellularLocation>
        <location evidence="1">Endomembrane system</location>
        <topology evidence="1">Multi-pass membrane protein</topology>
    </subcellularLocation>
</comment>
<dbReference type="InterPro" id="IPR011701">
    <property type="entry name" value="MFS"/>
</dbReference>
<dbReference type="GO" id="GO:0015174">
    <property type="term" value="F:basic amino acid transmembrane transporter activity"/>
    <property type="evidence" value="ECO:0007669"/>
    <property type="project" value="TreeGrafter"/>
</dbReference>
<dbReference type="PANTHER" id="PTHR23501">
    <property type="entry name" value="MAJOR FACILITATOR SUPERFAMILY"/>
    <property type="match status" value="1"/>
</dbReference>
<dbReference type="OMA" id="WMMHRTG"/>
<dbReference type="AlphaFoldDB" id="A0A5M3N4A1"/>
<dbReference type="EMBL" id="JH711574">
    <property type="protein sequence ID" value="EIW85731.1"/>
    <property type="molecule type" value="Genomic_DNA"/>
</dbReference>
<dbReference type="Gene3D" id="1.20.1720.10">
    <property type="entry name" value="Multidrug resistance protein D"/>
    <property type="match status" value="1"/>
</dbReference>
<feature type="transmembrane region" description="Helical" evidence="7">
    <location>
        <begin position="231"/>
        <end position="249"/>
    </location>
</feature>
<dbReference type="KEGG" id="cput:CONPUDRAFT_80186"/>
<feature type="compositionally biased region" description="Gly residues" evidence="6">
    <location>
        <begin position="542"/>
        <end position="555"/>
    </location>
</feature>
<feature type="transmembrane region" description="Helical" evidence="7">
    <location>
        <begin position="301"/>
        <end position="321"/>
    </location>
</feature>
<dbReference type="GO" id="GO:0005886">
    <property type="term" value="C:plasma membrane"/>
    <property type="evidence" value="ECO:0007669"/>
    <property type="project" value="TreeGrafter"/>
</dbReference>
<feature type="compositionally biased region" description="Acidic residues" evidence="6">
    <location>
        <begin position="579"/>
        <end position="590"/>
    </location>
</feature>
<evidence type="ECO:0000256" key="2">
    <source>
        <dbReference type="ARBA" id="ARBA00022448"/>
    </source>
</evidence>
<dbReference type="Proteomes" id="UP000053558">
    <property type="component" value="Unassembled WGS sequence"/>
</dbReference>
<feature type="transmembrane region" description="Helical" evidence="7">
    <location>
        <begin position="397"/>
        <end position="418"/>
    </location>
</feature>
<keyword evidence="2" id="KW-0813">Transport</keyword>
<protein>
    <submittedName>
        <fullName evidence="9">MFS general substrate transporter</fullName>
    </submittedName>
</protein>
<dbReference type="Pfam" id="PF07690">
    <property type="entry name" value="MFS_1"/>
    <property type="match status" value="1"/>
</dbReference>
<evidence type="ECO:0000313" key="10">
    <source>
        <dbReference type="Proteomes" id="UP000053558"/>
    </source>
</evidence>
<evidence type="ECO:0000256" key="3">
    <source>
        <dbReference type="ARBA" id="ARBA00022692"/>
    </source>
</evidence>
<accession>A0A5M3N4A1</accession>
<dbReference type="Gene3D" id="1.20.1250.20">
    <property type="entry name" value="MFS general substrate transporter like domains"/>
    <property type="match status" value="1"/>
</dbReference>
<name>A0A5M3N4A1_CONPW</name>
<evidence type="ECO:0000256" key="5">
    <source>
        <dbReference type="ARBA" id="ARBA00023136"/>
    </source>
</evidence>
<keyword evidence="3 7" id="KW-0812">Transmembrane</keyword>
<dbReference type="PROSITE" id="PS50850">
    <property type="entry name" value="MFS"/>
    <property type="match status" value="1"/>
</dbReference>
<gene>
    <name evidence="9" type="ORF">CONPUDRAFT_80186</name>
</gene>
<dbReference type="OrthoDB" id="3437016at2759"/>
<evidence type="ECO:0000256" key="1">
    <source>
        <dbReference type="ARBA" id="ARBA00004127"/>
    </source>
</evidence>
<dbReference type="PANTHER" id="PTHR23501:SF191">
    <property type="entry name" value="VACUOLAR BASIC AMINO ACID TRANSPORTER 4"/>
    <property type="match status" value="1"/>
</dbReference>
<dbReference type="GeneID" id="19210042"/>
<reference evidence="10" key="1">
    <citation type="journal article" date="2012" name="Science">
        <title>The Paleozoic origin of enzymatic lignin decomposition reconstructed from 31 fungal genomes.</title>
        <authorList>
            <person name="Floudas D."/>
            <person name="Binder M."/>
            <person name="Riley R."/>
            <person name="Barry K."/>
            <person name="Blanchette R.A."/>
            <person name="Henrissat B."/>
            <person name="Martinez A.T."/>
            <person name="Otillar R."/>
            <person name="Spatafora J.W."/>
            <person name="Yadav J.S."/>
            <person name="Aerts A."/>
            <person name="Benoit I."/>
            <person name="Boyd A."/>
            <person name="Carlson A."/>
            <person name="Copeland A."/>
            <person name="Coutinho P.M."/>
            <person name="de Vries R.P."/>
            <person name="Ferreira P."/>
            <person name="Findley K."/>
            <person name="Foster B."/>
            <person name="Gaskell J."/>
            <person name="Glotzer D."/>
            <person name="Gorecki P."/>
            <person name="Heitman J."/>
            <person name="Hesse C."/>
            <person name="Hori C."/>
            <person name="Igarashi K."/>
            <person name="Jurgens J.A."/>
            <person name="Kallen N."/>
            <person name="Kersten P."/>
            <person name="Kohler A."/>
            <person name="Kuees U."/>
            <person name="Kumar T.K.A."/>
            <person name="Kuo A."/>
            <person name="LaButti K."/>
            <person name="Larrondo L.F."/>
            <person name="Lindquist E."/>
            <person name="Ling A."/>
            <person name="Lombard V."/>
            <person name="Lucas S."/>
            <person name="Lundell T."/>
            <person name="Martin R."/>
            <person name="McLaughlin D.J."/>
            <person name="Morgenstern I."/>
            <person name="Morin E."/>
            <person name="Murat C."/>
            <person name="Nagy L.G."/>
            <person name="Nolan M."/>
            <person name="Ohm R.A."/>
            <person name="Patyshakuliyeva A."/>
            <person name="Rokas A."/>
            <person name="Ruiz-Duenas F.J."/>
            <person name="Sabat G."/>
            <person name="Salamov A."/>
            <person name="Samejima M."/>
            <person name="Schmutz J."/>
            <person name="Slot J.C."/>
            <person name="St John F."/>
            <person name="Stenlid J."/>
            <person name="Sun H."/>
            <person name="Sun S."/>
            <person name="Syed K."/>
            <person name="Tsang A."/>
            <person name="Wiebenga A."/>
            <person name="Young D."/>
            <person name="Pisabarro A."/>
            <person name="Eastwood D.C."/>
            <person name="Martin F."/>
            <person name="Cullen D."/>
            <person name="Grigoriev I.V."/>
            <person name="Hibbett D.S."/>
        </authorList>
    </citation>
    <scope>NUCLEOTIDE SEQUENCE [LARGE SCALE GENOMIC DNA]</scope>
    <source>
        <strain evidence="10">RWD-64-598 SS2</strain>
    </source>
</reference>
<keyword evidence="10" id="KW-1185">Reference proteome</keyword>
<comment type="caution">
    <text evidence="9">The sequence shown here is derived from an EMBL/GenBank/DDBJ whole genome shotgun (WGS) entry which is preliminary data.</text>
</comment>
<keyword evidence="5 7" id="KW-0472">Membrane</keyword>
<feature type="transmembrane region" description="Helical" evidence="7">
    <location>
        <begin position="269"/>
        <end position="289"/>
    </location>
</feature>
<feature type="domain" description="Major facilitator superfamily (MFS) profile" evidence="8">
    <location>
        <begin position="38"/>
        <end position="526"/>
    </location>
</feature>
<organism evidence="9 10">
    <name type="scientific">Coniophora puteana (strain RWD-64-598)</name>
    <name type="common">Brown rot fungus</name>
    <dbReference type="NCBI Taxonomy" id="741705"/>
    <lineage>
        <taxon>Eukaryota</taxon>
        <taxon>Fungi</taxon>
        <taxon>Dikarya</taxon>
        <taxon>Basidiomycota</taxon>
        <taxon>Agaricomycotina</taxon>
        <taxon>Agaricomycetes</taxon>
        <taxon>Agaricomycetidae</taxon>
        <taxon>Boletales</taxon>
        <taxon>Coniophorineae</taxon>
        <taxon>Coniophoraceae</taxon>
        <taxon>Coniophora</taxon>
    </lineage>
</organism>
<feature type="transmembrane region" description="Helical" evidence="7">
    <location>
        <begin position="38"/>
        <end position="61"/>
    </location>
</feature>
<feature type="compositionally biased region" description="Basic residues" evidence="6">
    <location>
        <begin position="637"/>
        <end position="648"/>
    </location>
</feature>
<feature type="region of interest" description="Disordered" evidence="6">
    <location>
        <begin position="538"/>
        <end position="688"/>
    </location>
</feature>
<evidence type="ECO:0000256" key="4">
    <source>
        <dbReference type="ARBA" id="ARBA00022989"/>
    </source>
</evidence>
<feature type="transmembrane region" description="Helical" evidence="7">
    <location>
        <begin position="73"/>
        <end position="91"/>
    </location>
</feature>
<feature type="transmembrane region" description="Helical" evidence="7">
    <location>
        <begin position="189"/>
        <end position="211"/>
    </location>
</feature>
<feature type="compositionally biased region" description="Polar residues" evidence="6">
    <location>
        <begin position="649"/>
        <end position="658"/>
    </location>
</feature>
<sequence>MTTERDPLLAGGSVKSTDRLKSQAVGPLEIPRRTRNGILAGLWSATFLSSLNTTLVATLLPSISSEFNRSNEASWLGTAYLLAACTFTPLYGRLCNVLGRRGANQLAVVLAACGTILCGLSGNMEMLIAARFIAGMGGGGILTTSTIITSDMFTMRERGLAQGYASLFNGLGMGLGGPIGGFINDWLGWRWAFLIQTPLYLLSLALTQYYLRYSTPGKSKKATDVLKRVDWAGSMTLLVAIGSLLVFLSTKFNEDLSWDDGRVVVPLTLFSVFFVGFILVELFVAPEPVLAPFLLKEKVPVLVGISNFFVSLCNFSIMYFFPMWFQTVPLTSASVAGLHLLPNSVSMSAGSMFAGWMMHKTGKYKLMNMVFGIFPFVGIMLILFMREDSPPLQMWLSIIPCGFGNAVVLQTMLIALLAHLPENSMAVGTGFGQVFRGIGQVSGVAVSSALFQSRLDSELRKRITVPDAEEIISKIRHSATLVSHLPPELQQPARDAYAASLRAVFILAACSTLIAYAARLPIPEKELDHVPRAKRASTVNAGAGGGAGVPGGGALAQGSAQHDDNATSMPESPFYTDSEASDDEGDDDDAETRVASPMAIPGTPSHEAEASEAAGGDTAAPLIGPGTLSTSPVTTRLRPRLVPKRKSSRLSTYENTEGIQDLESDRIGGSARQGSWAGPRSVGRYASA</sequence>
<feature type="transmembrane region" description="Helical" evidence="7">
    <location>
        <begin position="103"/>
        <end position="122"/>
    </location>
</feature>
<dbReference type="InterPro" id="IPR036259">
    <property type="entry name" value="MFS_trans_sf"/>
</dbReference>
<dbReference type="GO" id="GO:0012505">
    <property type="term" value="C:endomembrane system"/>
    <property type="evidence" value="ECO:0007669"/>
    <property type="project" value="UniProtKB-SubCell"/>
</dbReference>
<evidence type="ECO:0000259" key="8">
    <source>
        <dbReference type="PROSITE" id="PS50850"/>
    </source>
</evidence>
<feature type="compositionally biased region" description="Low complexity" evidence="6">
    <location>
        <begin position="611"/>
        <end position="620"/>
    </location>
</feature>
<keyword evidence="4 7" id="KW-1133">Transmembrane helix</keyword>
<proteinExistence type="predicted"/>
<feature type="transmembrane region" description="Helical" evidence="7">
    <location>
        <begin position="366"/>
        <end position="385"/>
    </location>
</feature>
<evidence type="ECO:0000313" key="9">
    <source>
        <dbReference type="EMBL" id="EIW85731.1"/>
    </source>
</evidence>
<dbReference type="SUPFAM" id="SSF103473">
    <property type="entry name" value="MFS general substrate transporter"/>
    <property type="match status" value="1"/>
</dbReference>
<dbReference type="RefSeq" id="XP_007764337.1">
    <property type="nucleotide sequence ID" value="XM_007766147.1"/>
</dbReference>
<evidence type="ECO:0000256" key="7">
    <source>
        <dbReference type="SAM" id="Phobius"/>
    </source>
</evidence>
<feature type="transmembrane region" description="Helical" evidence="7">
    <location>
        <begin position="160"/>
        <end position="183"/>
    </location>
</feature>
<evidence type="ECO:0000256" key="6">
    <source>
        <dbReference type="SAM" id="MobiDB-lite"/>
    </source>
</evidence>
<feature type="transmembrane region" description="Helical" evidence="7">
    <location>
        <begin position="499"/>
        <end position="518"/>
    </location>
</feature>
<dbReference type="InterPro" id="IPR020846">
    <property type="entry name" value="MFS_dom"/>
</dbReference>
<dbReference type="GO" id="GO:0000329">
    <property type="term" value="C:fungal-type vacuole membrane"/>
    <property type="evidence" value="ECO:0007669"/>
    <property type="project" value="TreeGrafter"/>
</dbReference>